<dbReference type="AlphaFoldDB" id="A0A415E216"/>
<dbReference type="Pfam" id="PF01177">
    <property type="entry name" value="Asp_Glu_race"/>
    <property type="match status" value="1"/>
</dbReference>
<dbReference type="Gene3D" id="3.40.50.1860">
    <property type="match status" value="2"/>
</dbReference>
<reference evidence="1 2" key="1">
    <citation type="submission" date="2018-08" db="EMBL/GenBank/DDBJ databases">
        <title>A genome reference for cultivated species of the human gut microbiota.</title>
        <authorList>
            <person name="Zou Y."/>
            <person name="Xue W."/>
            <person name="Luo G."/>
        </authorList>
    </citation>
    <scope>NUCLEOTIDE SEQUENCE [LARGE SCALE GENOMIC DNA]</scope>
    <source>
        <strain evidence="1 2">AM07-24</strain>
    </source>
</reference>
<dbReference type="OrthoDB" id="1676875at2"/>
<dbReference type="Proteomes" id="UP000284841">
    <property type="component" value="Unassembled WGS sequence"/>
</dbReference>
<evidence type="ECO:0000313" key="2">
    <source>
        <dbReference type="Proteomes" id="UP000284841"/>
    </source>
</evidence>
<dbReference type="STRING" id="1776384.GCA_900086585_00712"/>
<dbReference type="EMBL" id="QRMS01000003">
    <property type="protein sequence ID" value="RHJ87588.1"/>
    <property type="molecule type" value="Genomic_DNA"/>
</dbReference>
<name>A0A415E216_9FIRM</name>
<accession>A0A415E216</accession>
<sequence>MKKINEYGYMMPSHKENTWMEMKKGQNIAGYGIGILLLDKVWYPIVPGNVVNAWTYKYPVRFKAVKGLDTPTLHSGAPEAYDAILEAAKELEMEGVRAISGACGFFGNFQKRLAADMDIPVAISSMVQVPWIRTLLKPGEKIGIMTANAIAMSEQIFESCGINKTDDLVIADLRHGENFHNIMEDQGSFDNTGVRDDVVNAAMKLVEENPDVGAILLECSDMPPYAWEIQKATKRPVFDFITLINWMENACQQRPYDGWI</sequence>
<dbReference type="NCBIfam" id="NF005679">
    <property type="entry name" value="PRK07475.1"/>
    <property type="match status" value="1"/>
</dbReference>
<evidence type="ECO:0000313" key="1">
    <source>
        <dbReference type="EMBL" id="RHJ87588.1"/>
    </source>
</evidence>
<keyword evidence="2" id="KW-1185">Reference proteome</keyword>
<gene>
    <name evidence="1" type="ORF">DW099_11115</name>
</gene>
<protein>
    <submittedName>
        <fullName evidence="1">Aspartate/glutamate racemase family protein</fullName>
    </submittedName>
</protein>
<dbReference type="InterPro" id="IPR001920">
    <property type="entry name" value="Asp/Glu_race"/>
</dbReference>
<dbReference type="RefSeq" id="WP_118335959.1">
    <property type="nucleotide sequence ID" value="NZ_AP025567.1"/>
</dbReference>
<dbReference type="GO" id="GO:0016855">
    <property type="term" value="F:racemase and epimerase activity, acting on amino acids and derivatives"/>
    <property type="evidence" value="ECO:0007669"/>
    <property type="project" value="InterPro"/>
</dbReference>
<proteinExistence type="predicted"/>
<dbReference type="InterPro" id="IPR015942">
    <property type="entry name" value="Asp/Glu/hydantoin_racemase"/>
</dbReference>
<organism evidence="1 2">
    <name type="scientific">Emergencia timonensis</name>
    <dbReference type="NCBI Taxonomy" id="1776384"/>
    <lineage>
        <taxon>Bacteria</taxon>
        <taxon>Bacillati</taxon>
        <taxon>Bacillota</taxon>
        <taxon>Clostridia</taxon>
        <taxon>Peptostreptococcales</taxon>
        <taxon>Anaerovoracaceae</taxon>
        <taxon>Emergencia</taxon>
    </lineage>
</organism>
<comment type="caution">
    <text evidence="1">The sequence shown here is derived from an EMBL/GenBank/DDBJ whole genome shotgun (WGS) entry which is preliminary data.</text>
</comment>